<organism evidence="1">
    <name type="scientific">Arundo donax</name>
    <name type="common">Giant reed</name>
    <name type="synonym">Donax arundinaceus</name>
    <dbReference type="NCBI Taxonomy" id="35708"/>
    <lineage>
        <taxon>Eukaryota</taxon>
        <taxon>Viridiplantae</taxon>
        <taxon>Streptophyta</taxon>
        <taxon>Embryophyta</taxon>
        <taxon>Tracheophyta</taxon>
        <taxon>Spermatophyta</taxon>
        <taxon>Magnoliopsida</taxon>
        <taxon>Liliopsida</taxon>
        <taxon>Poales</taxon>
        <taxon>Poaceae</taxon>
        <taxon>PACMAD clade</taxon>
        <taxon>Arundinoideae</taxon>
        <taxon>Arundineae</taxon>
        <taxon>Arundo</taxon>
    </lineage>
</organism>
<proteinExistence type="predicted"/>
<reference evidence="1" key="1">
    <citation type="submission" date="2014-09" db="EMBL/GenBank/DDBJ databases">
        <authorList>
            <person name="Magalhaes I.L.F."/>
            <person name="Oliveira U."/>
            <person name="Santos F.R."/>
            <person name="Vidigal T.H.D.A."/>
            <person name="Brescovit A.D."/>
            <person name="Santos A.J."/>
        </authorList>
    </citation>
    <scope>NUCLEOTIDE SEQUENCE</scope>
    <source>
        <tissue evidence="1">Shoot tissue taken approximately 20 cm above the soil surface</tissue>
    </source>
</reference>
<accession>A0A0A9CQ10</accession>
<dbReference type="AlphaFoldDB" id="A0A0A9CQ10"/>
<reference evidence="1" key="2">
    <citation type="journal article" date="2015" name="Data Brief">
        <title>Shoot transcriptome of the giant reed, Arundo donax.</title>
        <authorList>
            <person name="Barrero R.A."/>
            <person name="Guerrero F.D."/>
            <person name="Moolhuijzen P."/>
            <person name="Goolsby J.A."/>
            <person name="Tidwell J."/>
            <person name="Bellgard S.E."/>
            <person name="Bellgard M.I."/>
        </authorList>
    </citation>
    <scope>NUCLEOTIDE SEQUENCE</scope>
    <source>
        <tissue evidence="1">Shoot tissue taken approximately 20 cm above the soil surface</tissue>
    </source>
</reference>
<protein>
    <submittedName>
        <fullName evidence="1">AHA7</fullName>
    </submittedName>
</protein>
<name>A0A0A9CQ10_ARUDO</name>
<evidence type="ECO:0000313" key="1">
    <source>
        <dbReference type="EMBL" id="JAD77636.1"/>
    </source>
</evidence>
<dbReference type="EMBL" id="GBRH01220259">
    <property type="protein sequence ID" value="JAD77636.1"/>
    <property type="molecule type" value="Transcribed_RNA"/>
</dbReference>
<sequence>MHTVNRPFGPASHCVDFFKSENTSIGRDNVPDLEKYDIPRDQICCMYISPPPIPQNLGPWRVRFGLQWSLIILQNKLCSKARYEACSH</sequence>